<accession>A0ABM1NVN9</accession>
<dbReference type="InterPro" id="IPR006355">
    <property type="entry name" value="LHPP/HDHD2"/>
</dbReference>
<dbReference type="NCBIfam" id="TIGR01460">
    <property type="entry name" value="HAD-SF-IIA"/>
    <property type="match status" value="1"/>
</dbReference>
<evidence type="ECO:0000256" key="5">
    <source>
        <dbReference type="ARBA" id="ARBA00039666"/>
    </source>
</evidence>
<keyword evidence="6" id="KW-1185">Reference proteome</keyword>
<evidence type="ECO:0000313" key="7">
    <source>
        <dbReference type="RefSeq" id="XP_017859025.1"/>
    </source>
</evidence>
<sequence length="269" mass="29556">MLCRRSLEQFRKMSVRAALIDLSGTLHVEDEPTPNAAMALHRLRSSNITVKFVTNTTKDSKKTLYNLLIKMGFQLDIEEIYSSLSAAAAYVENEKLNPFYLLSDDARKDFPEEDSSRPYDSVVVGLAPSAFDYAHLNKAFSVLMAKKSHKLVAVHQGKYYKRSDGLALGPGCFVKGLEYATGKTATVIGKPNKFFFNNAIPDGLSPNECIMIGDDVNDDIAGAMKAGMQGILVKTGKFLPEALEAISPAPTAVVKNFAEAVDWILCRKH</sequence>
<organism evidence="6 7">
    <name type="scientific">Drosophila arizonae</name>
    <name type="common">Fruit fly</name>
    <dbReference type="NCBI Taxonomy" id="7263"/>
    <lineage>
        <taxon>Eukaryota</taxon>
        <taxon>Metazoa</taxon>
        <taxon>Ecdysozoa</taxon>
        <taxon>Arthropoda</taxon>
        <taxon>Hexapoda</taxon>
        <taxon>Insecta</taxon>
        <taxon>Pterygota</taxon>
        <taxon>Neoptera</taxon>
        <taxon>Endopterygota</taxon>
        <taxon>Diptera</taxon>
        <taxon>Brachycera</taxon>
        <taxon>Muscomorpha</taxon>
        <taxon>Ephydroidea</taxon>
        <taxon>Drosophilidae</taxon>
        <taxon>Drosophila</taxon>
    </lineage>
</organism>
<dbReference type="SUPFAM" id="SSF56784">
    <property type="entry name" value="HAD-like"/>
    <property type="match status" value="1"/>
</dbReference>
<dbReference type="PANTHER" id="PTHR19288">
    <property type="entry name" value="4-NITROPHENYLPHOSPHATASE-RELATED"/>
    <property type="match status" value="1"/>
</dbReference>
<name>A0ABM1NVN9_DROAR</name>
<proteinExistence type="inferred from homology"/>
<evidence type="ECO:0000256" key="1">
    <source>
        <dbReference type="ARBA" id="ARBA00001946"/>
    </source>
</evidence>
<dbReference type="Pfam" id="PF13242">
    <property type="entry name" value="Hydrolase_like"/>
    <property type="match status" value="1"/>
</dbReference>
<keyword evidence="4" id="KW-0460">Magnesium</keyword>
<dbReference type="Gene3D" id="3.40.50.1000">
    <property type="entry name" value="HAD superfamily/HAD-like"/>
    <property type="match status" value="2"/>
</dbReference>
<evidence type="ECO:0000256" key="3">
    <source>
        <dbReference type="ARBA" id="ARBA00022723"/>
    </source>
</evidence>
<evidence type="ECO:0000256" key="4">
    <source>
        <dbReference type="ARBA" id="ARBA00022842"/>
    </source>
</evidence>
<dbReference type="NCBIfam" id="TIGR01458">
    <property type="entry name" value="HAD-SF-IIA-hyp3"/>
    <property type="match status" value="1"/>
</dbReference>
<reference evidence="6" key="2">
    <citation type="journal article" date="2016" name="G3 (Bethesda)">
        <title>Genome Evolution in Three Species of Cactophilic Drosophila.</title>
        <authorList>
            <person name="Sanchez-Flores A."/>
            <person name="Penazola F."/>
            <person name="Carpinteyro-Ponce J."/>
            <person name="Nazario-Yepiz N."/>
            <person name="Abreu-Goodger C."/>
            <person name="Machado C.A."/>
            <person name="Markow T.A."/>
        </authorList>
    </citation>
    <scope>NUCLEOTIDE SEQUENCE [LARGE SCALE GENOMIC DNA]</scope>
</reference>
<protein>
    <recommendedName>
        <fullName evidence="5">Haloacid dehalogenase-like hydrolase domain-containing protein 2</fullName>
    </recommendedName>
</protein>
<comment type="cofactor">
    <cofactor evidence="1">
        <name>Mg(2+)</name>
        <dbReference type="ChEBI" id="CHEBI:18420"/>
    </cofactor>
</comment>
<dbReference type="RefSeq" id="XP_017859025.1">
    <property type="nucleotide sequence ID" value="XM_018003536.1"/>
</dbReference>
<dbReference type="CDD" id="cd07509">
    <property type="entry name" value="HAD_PPase"/>
    <property type="match status" value="1"/>
</dbReference>
<reference evidence="6" key="1">
    <citation type="journal article" date="1997" name="Nucleic Acids Res.">
        <title>tRNAscan-SE: a program for improved detection of transfer RNA genes in genomic sequence.</title>
        <authorList>
            <person name="Lowe T.M."/>
            <person name="Eddy S.R."/>
        </authorList>
    </citation>
    <scope>NUCLEOTIDE SEQUENCE [LARGE SCALE GENOMIC DNA]</scope>
</reference>
<dbReference type="Pfam" id="PF13344">
    <property type="entry name" value="Hydrolase_6"/>
    <property type="match status" value="1"/>
</dbReference>
<dbReference type="InterPro" id="IPR023214">
    <property type="entry name" value="HAD_sf"/>
</dbReference>
<dbReference type="InterPro" id="IPR036412">
    <property type="entry name" value="HAD-like_sf"/>
</dbReference>
<dbReference type="GeneID" id="108611080"/>
<evidence type="ECO:0000256" key="2">
    <source>
        <dbReference type="ARBA" id="ARBA00007958"/>
    </source>
</evidence>
<comment type="similarity">
    <text evidence="2">Belongs to the HAD-like hydrolase superfamily.</text>
</comment>
<dbReference type="PANTHER" id="PTHR19288:SF46">
    <property type="entry name" value="HALOACID DEHALOGENASE-LIKE HYDROLASE DOMAIN-CONTAINING PROTEIN 2"/>
    <property type="match status" value="1"/>
</dbReference>
<reference evidence="7" key="3">
    <citation type="submission" date="2025-08" db="UniProtKB">
        <authorList>
            <consortium name="RefSeq"/>
        </authorList>
    </citation>
    <scope>IDENTIFICATION</scope>
    <source>
        <tissue evidence="7">Whole organism</tissue>
    </source>
</reference>
<keyword evidence="3" id="KW-0479">Metal-binding</keyword>
<evidence type="ECO:0000313" key="6">
    <source>
        <dbReference type="Proteomes" id="UP000694904"/>
    </source>
</evidence>
<gene>
    <name evidence="7" type="primary">LOC108611080</name>
</gene>
<dbReference type="Proteomes" id="UP000694904">
    <property type="component" value="Chromosome 3"/>
</dbReference>
<dbReference type="InterPro" id="IPR006357">
    <property type="entry name" value="HAD-SF_hydro_IIA"/>
</dbReference>